<dbReference type="GeneID" id="93794828"/>
<dbReference type="GO" id="GO:0005829">
    <property type="term" value="C:cytosol"/>
    <property type="evidence" value="ECO:0007669"/>
    <property type="project" value="TreeGrafter"/>
</dbReference>
<evidence type="ECO:0000313" key="2">
    <source>
        <dbReference type="Proteomes" id="UP000000444"/>
    </source>
</evidence>
<evidence type="ECO:0008006" key="3">
    <source>
        <dbReference type="Google" id="ProtNLM"/>
    </source>
</evidence>
<dbReference type="KEGG" id="sca:SCA_2385"/>
<dbReference type="OrthoDB" id="9813383at2"/>
<organism evidence="1 2">
    <name type="scientific">Staphylococcus carnosus (strain TM300)</name>
    <dbReference type="NCBI Taxonomy" id="396513"/>
    <lineage>
        <taxon>Bacteria</taxon>
        <taxon>Bacillati</taxon>
        <taxon>Bacillota</taxon>
        <taxon>Bacilli</taxon>
        <taxon>Bacillales</taxon>
        <taxon>Staphylococcaceae</taxon>
        <taxon>Staphylococcus</taxon>
    </lineage>
</organism>
<accession>B9DII8</accession>
<proteinExistence type="predicted"/>
<dbReference type="SUPFAM" id="SSF52317">
    <property type="entry name" value="Class I glutamine amidotransferase-like"/>
    <property type="match status" value="1"/>
</dbReference>
<protein>
    <recommendedName>
        <fullName evidence="3">Glutamine amidotransferase</fullName>
    </recommendedName>
</protein>
<keyword evidence="2" id="KW-1185">Reference proteome</keyword>
<reference evidence="1 2" key="1">
    <citation type="journal article" date="2009" name="Appl. Environ. Microbiol.">
        <title>Genome analysis of the meat starter culture bacterium Staphylococcus carnosus TM300.</title>
        <authorList>
            <person name="Rosenstein R."/>
            <person name="Nerz C."/>
            <person name="Biswas L."/>
            <person name="Resch A."/>
            <person name="Raddatz G."/>
            <person name="Schuster S.C."/>
            <person name="Goetz F."/>
        </authorList>
    </citation>
    <scope>NUCLEOTIDE SEQUENCE [LARGE SCALE GENOMIC DNA]</scope>
    <source>
        <strain evidence="1 2">TM300</strain>
    </source>
</reference>
<dbReference type="CDD" id="cd01745">
    <property type="entry name" value="GATase1_2"/>
    <property type="match status" value="1"/>
</dbReference>
<name>B9DII8_STACT</name>
<dbReference type="Gene3D" id="3.40.50.880">
    <property type="match status" value="1"/>
</dbReference>
<dbReference type="PANTHER" id="PTHR43235">
    <property type="entry name" value="GLUTAMINE AMIDOTRANSFERASE PB2B2.05-RELATED"/>
    <property type="match status" value="1"/>
</dbReference>
<dbReference type="InterPro" id="IPR011697">
    <property type="entry name" value="Peptidase_C26"/>
</dbReference>
<dbReference type="PROSITE" id="PS51273">
    <property type="entry name" value="GATASE_TYPE_1"/>
    <property type="match status" value="1"/>
</dbReference>
<dbReference type="AlphaFoldDB" id="B9DII8"/>
<dbReference type="HOGENOM" id="CLU_030756_2_1_9"/>
<sequence>MSAIIGISTSILKDQDGMFPGYQRCYVNKDYINAVIKQGDTPLVIPMNNDKSIIKQQVKKLDGLILSGGHDVSPALYHEDPLEKLSETLIERDKFDFALIEEATKKNIPILGICRGAQILNVYFGGTLYQDTSYRERSTIRHWQSFNPTEKTHQITIKPKTRMAQIFKTSSFYVNSFHHQLIHELASNFIAAAHSNDQSIEAFESKDDSFILGIQWHPEMLWKESSMDELFLDFIKQAERM</sequence>
<gene>
    <name evidence="1" type="ordered locus">Sca_2385</name>
</gene>
<evidence type="ECO:0000313" key="1">
    <source>
        <dbReference type="EMBL" id="CAL29288.1"/>
    </source>
</evidence>
<dbReference type="FunFam" id="3.40.50.880:FF:000030">
    <property type="entry name" value="Gamma-glutamyl-gamma-aminobutyrate hydrolase PuuD"/>
    <property type="match status" value="1"/>
</dbReference>
<dbReference type="InterPro" id="IPR044668">
    <property type="entry name" value="PuuD-like"/>
</dbReference>
<dbReference type="MEROPS" id="C26.A28"/>
<dbReference type="PANTHER" id="PTHR43235:SF1">
    <property type="entry name" value="GLUTAMINE AMIDOTRANSFERASE PB2B2.05-RELATED"/>
    <property type="match status" value="1"/>
</dbReference>
<dbReference type="eggNOG" id="COG2071">
    <property type="taxonomic scope" value="Bacteria"/>
</dbReference>
<dbReference type="InterPro" id="IPR029062">
    <property type="entry name" value="Class_I_gatase-like"/>
</dbReference>
<dbReference type="BioCyc" id="SCAR396513:SCA_RS11995-MONOMER"/>
<dbReference type="EMBL" id="AM295250">
    <property type="protein sequence ID" value="CAL29288.1"/>
    <property type="molecule type" value="Genomic_DNA"/>
</dbReference>
<dbReference type="RefSeq" id="WP_015901623.1">
    <property type="nucleotide sequence ID" value="NC_012121.1"/>
</dbReference>
<dbReference type="Proteomes" id="UP000000444">
    <property type="component" value="Chromosome"/>
</dbReference>
<dbReference type="GO" id="GO:0016811">
    <property type="term" value="F:hydrolase activity, acting on carbon-nitrogen (but not peptide) bonds, in linear amides"/>
    <property type="evidence" value="ECO:0007669"/>
    <property type="project" value="InterPro"/>
</dbReference>
<dbReference type="Pfam" id="PF07722">
    <property type="entry name" value="Peptidase_C26"/>
    <property type="match status" value="1"/>
</dbReference>